<dbReference type="CDD" id="cd17546">
    <property type="entry name" value="REC_hyHK_CKI1_RcsC-like"/>
    <property type="match status" value="1"/>
</dbReference>
<dbReference type="CDD" id="cd16922">
    <property type="entry name" value="HATPase_EvgS-ArcB-TorS-like"/>
    <property type="match status" value="1"/>
</dbReference>
<dbReference type="PANTHER" id="PTHR43047">
    <property type="entry name" value="TWO-COMPONENT HISTIDINE PROTEIN KINASE"/>
    <property type="match status" value="1"/>
</dbReference>
<sequence length="1093" mass="118438">MRIPIAVQLALLVLLTSLLGLTVISIATWENNYKFVTGVKSQSLALGASLKAGQVASDIQLIETTCTAVTTRILIQEALHTFYEGNDTDANWAAATEDVQSALGSGGYASLYQAIIYSRNSDGDQGGLLNVTSNSLTSNITLPYKYSNGSAVTLGDPGLGYPPSLYPNLTYTFANGVDPDNATSEQDTAWAFPDFPFNTSSALILGPVYSRIHDSTLVNSDGLDSSVSILLVGPATADNHFQPNAHPATKRYPDANETALRDSQARYVFMPTVLSDQTDRHSQYRTTQDAFPLSKYPAVLDALAHPTSKSNNATSNLSTHNEQGYNVAVGVARPQSSLVDWVLIIEETHTQAFASVTELRKLILACVFGTAGFILLVVIPLAHYSVKPIRKLKAATEKSIQPSPQNDYGNDPGSGDPGTLETLNAQSAKRGGGGMIAALSTLLHGRWRNTQATESAEGRSKVFKVPGKVKESKHVVTDELTELTSTFNEMADELMIQYTRLEERVAERTRELEISKKAAETANESKTLFIANISHELKTPLNGILGMCAVCMGEDDLPRIKKSLQVVYKSGDLLLNLLNDLLTFSKNDIDSAIRLDEKEFNLADIKSQILTIFEKQVHENHVNFSVKFIGTPSTATDVASARAGNDEKQPIVVSVPTSSRHAHGPPGTGRLKDMLLWGDQHRILQVLINLVSNSLKFTPEGGRVDVRIRCLGDYEKPSDASTKMSFDSKSNSGIRSRTPSFQSRDTYMPMGVGQLGGGGSTTGNFEHYPREVPPNYRTLAFAFEVEDTGPGIPPHLQQRVFEPFMQGDLGLNRKYGGTGLGLSICSQLSRLMGGKIHLDSTVGKGSTFRVVIPLKFLGEMTSSTRSSSSAGSRPHSDIIVTTADDTRSQAGNNSPATKPVESQDLQPRLVGLSQPFFALSRSPTPRGSTVSIGNSTTSDTDAKLQALHGQISSSDEGKSTKIRVLVAEDNAVNQEVVLRMLKLEDIYDVTIAKDGQEAYETVKAAMSEGNKFDLIFMDIQMPNLDGLQSTRLIREMGYSAPIVALSAFAEESNIKDCIDSGMDMFLSKPIRRPALKQVLKKFATIVEEDGDGT</sequence>
<evidence type="ECO:0000313" key="22">
    <source>
        <dbReference type="Proteomes" id="UP000214365"/>
    </source>
</evidence>
<feature type="signal peptide" evidence="18">
    <location>
        <begin position="1"/>
        <end position="20"/>
    </location>
</feature>
<feature type="compositionally biased region" description="Polar residues" evidence="16">
    <location>
        <begin position="719"/>
        <end position="745"/>
    </location>
</feature>
<dbReference type="FunFam" id="3.40.50.2300:FF:000289">
    <property type="entry name" value="Osmosensing histidine protein kinase SLN1"/>
    <property type="match status" value="1"/>
</dbReference>
<evidence type="ECO:0000259" key="20">
    <source>
        <dbReference type="PROSITE" id="PS50110"/>
    </source>
</evidence>
<dbReference type="OrthoDB" id="60033at2759"/>
<feature type="domain" description="Histidine kinase" evidence="19">
    <location>
        <begin position="532"/>
        <end position="856"/>
    </location>
</feature>
<dbReference type="GO" id="GO:0005524">
    <property type="term" value="F:ATP binding"/>
    <property type="evidence" value="ECO:0007669"/>
    <property type="project" value="UniProtKB-KW"/>
</dbReference>
<feature type="region of interest" description="Disordered" evidence="16">
    <location>
        <begin position="719"/>
        <end position="747"/>
    </location>
</feature>
<evidence type="ECO:0000256" key="2">
    <source>
        <dbReference type="ARBA" id="ARBA00004370"/>
    </source>
</evidence>
<keyword evidence="5" id="KW-0808">Transferase</keyword>
<keyword evidence="22" id="KW-1185">Reference proteome</keyword>
<evidence type="ECO:0000256" key="7">
    <source>
        <dbReference type="ARBA" id="ARBA00022741"/>
    </source>
</evidence>
<evidence type="ECO:0000256" key="9">
    <source>
        <dbReference type="ARBA" id="ARBA00022840"/>
    </source>
</evidence>
<evidence type="ECO:0000259" key="19">
    <source>
        <dbReference type="PROSITE" id="PS50109"/>
    </source>
</evidence>
<evidence type="ECO:0000256" key="16">
    <source>
        <dbReference type="SAM" id="MobiDB-lite"/>
    </source>
</evidence>
<dbReference type="PROSITE" id="PS50109">
    <property type="entry name" value="HIS_KIN"/>
    <property type="match status" value="1"/>
</dbReference>
<dbReference type="Pfam" id="PF00072">
    <property type="entry name" value="Response_reg"/>
    <property type="match status" value="1"/>
</dbReference>
<dbReference type="GO" id="GO:0005886">
    <property type="term" value="C:plasma membrane"/>
    <property type="evidence" value="ECO:0007669"/>
    <property type="project" value="TreeGrafter"/>
</dbReference>
<dbReference type="Proteomes" id="UP000214365">
    <property type="component" value="Unassembled WGS sequence"/>
</dbReference>
<evidence type="ECO:0000256" key="12">
    <source>
        <dbReference type="ARBA" id="ARBA00023136"/>
    </source>
</evidence>
<dbReference type="FunFam" id="1.10.287.130:FF:000004">
    <property type="entry name" value="Ethylene receptor 1"/>
    <property type="match status" value="1"/>
</dbReference>
<evidence type="ECO:0000256" key="17">
    <source>
        <dbReference type="SAM" id="Phobius"/>
    </source>
</evidence>
<dbReference type="SMART" id="SM00388">
    <property type="entry name" value="HisKA"/>
    <property type="match status" value="1"/>
</dbReference>
<keyword evidence="12 17" id="KW-0472">Membrane</keyword>
<dbReference type="Gene3D" id="1.10.287.130">
    <property type="match status" value="1"/>
</dbReference>
<gene>
    <name evidence="21" type="ORF">UA08_01323</name>
</gene>
<feature type="coiled-coil region" evidence="15">
    <location>
        <begin position="491"/>
        <end position="518"/>
    </location>
</feature>
<dbReference type="PRINTS" id="PR00344">
    <property type="entry name" value="BCTRLSENSOR"/>
</dbReference>
<dbReference type="STRING" id="1441469.A0A1Q5QA11"/>
<comment type="caution">
    <text evidence="21">The sequence shown here is derived from an EMBL/GenBank/DDBJ whole genome shotgun (WGS) entry which is preliminary data.</text>
</comment>
<dbReference type="InterPro" id="IPR003661">
    <property type="entry name" value="HisK_dim/P_dom"/>
</dbReference>
<keyword evidence="7" id="KW-0547">Nucleotide-binding</keyword>
<keyword evidence="18" id="KW-0732">Signal</keyword>
<keyword evidence="4 14" id="KW-0597">Phosphoprotein</keyword>
<dbReference type="InterPro" id="IPR036890">
    <property type="entry name" value="HATPase_C_sf"/>
</dbReference>
<comment type="subcellular location">
    <subcellularLocation>
        <location evidence="2">Membrane</location>
    </subcellularLocation>
</comment>
<feature type="transmembrane region" description="Helical" evidence="17">
    <location>
        <begin position="362"/>
        <end position="384"/>
    </location>
</feature>
<protein>
    <recommendedName>
        <fullName evidence="3">histidine kinase</fullName>
        <ecNumber evidence="3">2.7.13.3</ecNumber>
    </recommendedName>
</protein>
<dbReference type="CDD" id="cd06225">
    <property type="entry name" value="HAMP"/>
    <property type="match status" value="1"/>
</dbReference>
<dbReference type="EC" id="2.7.13.3" evidence="3"/>
<dbReference type="EMBL" id="LFMY01000002">
    <property type="protein sequence ID" value="OKL62765.1"/>
    <property type="molecule type" value="Genomic_DNA"/>
</dbReference>
<dbReference type="InterPro" id="IPR036097">
    <property type="entry name" value="HisK_dim/P_sf"/>
</dbReference>
<dbReference type="SUPFAM" id="SSF47384">
    <property type="entry name" value="Homodimeric domain of signal transducing histidine kinase"/>
    <property type="match status" value="1"/>
</dbReference>
<keyword evidence="6 17" id="KW-0812">Transmembrane</keyword>
<evidence type="ECO:0000256" key="3">
    <source>
        <dbReference type="ARBA" id="ARBA00012438"/>
    </source>
</evidence>
<dbReference type="InterPro" id="IPR004358">
    <property type="entry name" value="Sig_transdc_His_kin-like_C"/>
</dbReference>
<accession>A0A1Q5QA11</accession>
<feature type="compositionally biased region" description="Polar residues" evidence="16">
    <location>
        <begin position="398"/>
        <end position="408"/>
    </location>
</feature>
<dbReference type="InterPro" id="IPR011006">
    <property type="entry name" value="CheY-like_superfamily"/>
</dbReference>
<keyword evidence="11" id="KW-0902">Two-component regulatory system</keyword>
<keyword evidence="8" id="KW-0418">Kinase</keyword>
<evidence type="ECO:0000256" key="6">
    <source>
        <dbReference type="ARBA" id="ARBA00022692"/>
    </source>
</evidence>
<dbReference type="GeneID" id="31001078"/>
<dbReference type="InterPro" id="IPR001789">
    <property type="entry name" value="Sig_transdc_resp-reg_receiver"/>
</dbReference>
<evidence type="ECO:0000256" key="14">
    <source>
        <dbReference type="PROSITE-ProRule" id="PRU00169"/>
    </source>
</evidence>
<dbReference type="InterPro" id="IPR003594">
    <property type="entry name" value="HATPase_dom"/>
</dbReference>
<feature type="region of interest" description="Disordered" evidence="16">
    <location>
        <begin position="881"/>
        <end position="905"/>
    </location>
</feature>
<dbReference type="GO" id="GO:0000155">
    <property type="term" value="F:phosphorelay sensor kinase activity"/>
    <property type="evidence" value="ECO:0007669"/>
    <property type="project" value="InterPro"/>
</dbReference>
<reference evidence="21 22" key="1">
    <citation type="submission" date="2015-06" db="EMBL/GenBank/DDBJ databases">
        <title>Talaromyces atroroseus IBT 11181 draft genome.</title>
        <authorList>
            <person name="Rasmussen K.B."/>
            <person name="Rasmussen S."/>
            <person name="Petersen B."/>
            <person name="Sicheritz-Ponten T."/>
            <person name="Mortensen U.H."/>
            <person name="Thrane U."/>
        </authorList>
    </citation>
    <scope>NUCLEOTIDE SEQUENCE [LARGE SCALE GENOMIC DNA]</scope>
    <source>
        <strain evidence="21 22">IBT 11181</strain>
    </source>
</reference>
<feature type="modified residue" description="4-aspartylphosphate" evidence="14">
    <location>
        <position position="1018"/>
    </location>
</feature>
<keyword evidence="15" id="KW-0175">Coiled coil</keyword>
<keyword evidence="10 17" id="KW-1133">Transmembrane helix</keyword>
<dbReference type="SUPFAM" id="SSF55874">
    <property type="entry name" value="ATPase domain of HSP90 chaperone/DNA topoisomerase II/histidine kinase"/>
    <property type="match status" value="1"/>
</dbReference>
<evidence type="ECO:0000256" key="8">
    <source>
        <dbReference type="ARBA" id="ARBA00022777"/>
    </source>
</evidence>
<evidence type="ECO:0000256" key="15">
    <source>
        <dbReference type="SAM" id="Coils"/>
    </source>
</evidence>
<dbReference type="CDD" id="cd00082">
    <property type="entry name" value="HisKA"/>
    <property type="match status" value="1"/>
</dbReference>
<dbReference type="SMART" id="SM00448">
    <property type="entry name" value="REC"/>
    <property type="match status" value="1"/>
</dbReference>
<dbReference type="SUPFAM" id="SSF52172">
    <property type="entry name" value="CheY-like"/>
    <property type="match status" value="1"/>
</dbReference>
<feature type="domain" description="Response regulatory" evidence="20">
    <location>
        <begin position="963"/>
        <end position="1083"/>
    </location>
</feature>
<evidence type="ECO:0000256" key="11">
    <source>
        <dbReference type="ARBA" id="ARBA00023012"/>
    </source>
</evidence>
<name>A0A1Q5QA11_TALAT</name>
<dbReference type="PROSITE" id="PS50110">
    <property type="entry name" value="RESPONSE_REGULATORY"/>
    <property type="match status" value="1"/>
</dbReference>
<dbReference type="InterPro" id="IPR005467">
    <property type="entry name" value="His_kinase_dom"/>
</dbReference>
<dbReference type="GO" id="GO:0009927">
    <property type="term" value="F:histidine phosphotransfer kinase activity"/>
    <property type="evidence" value="ECO:0007669"/>
    <property type="project" value="TreeGrafter"/>
</dbReference>
<dbReference type="SMART" id="SM00387">
    <property type="entry name" value="HATPase_c"/>
    <property type="match status" value="1"/>
</dbReference>
<evidence type="ECO:0000256" key="4">
    <source>
        <dbReference type="ARBA" id="ARBA00022553"/>
    </source>
</evidence>
<evidence type="ECO:0000256" key="18">
    <source>
        <dbReference type="SAM" id="SignalP"/>
    </source>
</evidence>
<evidence type="ECO:0000256" key="5">
    <source>
        <dbReference type="ARBA" id="ARBA00022679"/>
    </source>
</evidence>
<proteinExistence type="predicted"/>
<keyword evidence="9" id="KW-0067">ATP-binding</keyword>
<organism evidence="21 22">
    <name type="scientific">Talaromyces atroroseus</name>
    <dbReference type="NCBI Taxonomy" id="1441469"/>
    <lineage>
        <taxon>Eukaryota</taxon>
        <taxon>Fungi</taxon>
        <taxon>Dikarya</taxon>
        <taxon>Ascomycota</taxon>
        <taxon>Pezizomycotina</taxon>
        <taxon>Eurotiomycetes</taxon>
        <taxon>Eurotiomycetidae</taxon>
        <taxon>Eurotiales</taxon>
        <taxon>Trichocomaceae</taxon>
        <taxon>Talaromyces</taxon>
        <taxon>Talaromyces sect. Trachyspermi</taxon>
    </lineage>
</organism>
<evidence type="ECO:0000256" key="10">
    <source>
        <dbReference type="ARBA" id="ARBA00022989"/>
    </source>
</evidence>
<feature type="chain" id="PRO_5012772925" description="histidine kinase" evidence="18">
    <location>
        <begin position="21"/>
        <end position="1093"/>
    </location>
</feature>
<dbReference type="AlphaFoldDB" id="A0A1Q5QA11"/>
<dbReference type="Gene3D" id="3.30.565.10">
    <property type="entry name" value="Histidine kinase-like ATPase, C-terminal domain"/>
    <property type="match status" value="1"/>
</dbReference>
<dbReference type="RefSeq" id="XP_020122886.1">
    <property type="nucleotide sequence ID" value="XM_020260974.1"/>
</dbReference>
<dbReference type="Gene3D" id="3.40.50.2300">
    <property type="match status" value="1"/>
</dbReference>
<evidence type="ECO:0000256" key="1">
    <source>
        <dbReference type="ARBA" id="ARBA00000085"/>
    </source>
</evidence>
<dbReference type="PANTHER" id="PTHR43047:SF72">
    <property type="entry name" value="OSMOSENSING HISTIDINE PROTEIN KINASE SLN1"/>
    <property type="match status" value="1"/>
</dbReference>
<dbReference type="Pfam" id="PF00512">
    <property type="entry name" value="HisKA"/>
    <property type="match status" value="1"/>
</dbReference>
<feature type="region of interest" description="Disordered" evidence="16">
    <location>
        <begin position="395"/>
        <end position="426"/>
    </location>
</feature>
<dbReference type="GO" id="GO:0007234">
    <property type="term" value="P:osmosensory signaling via phosphorelay pathway"/>
    <property type="evidence" value="ECO:0007669"/>
    <property type="project" value="UniProtKB-ARBA"/>
</dbReference>
<evidence type="ECO:0000256" key="13">
    <source>
        <dbReference type="ARBA" id="ARBA00023180"/>
    </source>
</evidence>
<keyword evidence="13" id="KW-0325">Glycoprotein</keyword>
<dbReference type="Pfam" id="PF02518">
    <property type="entry name" value="HATPase_c"/>
    <property type="match status" value="1"/>
</dbReference>
<evidence type="ECO:0000313" key="21">
    <source>
        <dbReference type="EMBL" id="OKL62765.1"/>
    </source>
</evidence>
<comment type="catalytic activity">
    <reaction evidence="1">
        <text>ATP + protein L-histidine = ADP + protein N-phospho-L-histidine.</text>
        <dbReference type="EC" id="2.7.13.3"/>
    </reaction>
</comment>